<dbReference type="SUPFAM" id="SSF141868">
    <property type="entry name" value="EAL domain-like"/>
    <property type="match status" value="1"/>
</dbReference>
<feature type="domain" description="EAL" evidence="3">
    <location>
        <begin position="547"/>
        <end position="801"/>
    </location>
</feature>
<dbReference type="Gene3D" id="3.20.20.450">
    <property type="entry name" value="EAL domain"/>
    <property type="match status" value="1"/>
</dbReference>
<evidence type="ECO:0000313" key="6">
    <source>
        <dbReference type="Proteomes" id="UP000606935"/>
    </source>
</evidence>
<evidence type="ECO:0000256" key="2">
    <source>
        <dbReference type="SAM" id="Phobius"/>
    </source>
</evidence>
<reference evidence="5" key="1">
    <citation type="journal article" date="2014" name="Int. J. Syst. Evol. Microbiol.">
        <title>Complete genome sequence of Corynebacterium casei LMG S-19264T (=DSM 44701T), isolated from a smear-ripened cheese.</title>
        <authorList>
            <consortium name="US DOE Joint Genome Institute (JGI-PGF)"/>
            <person name="Walter F."/>
            <person name="Albersmeier A."/>
            <person name="Kalinowski J."/>
            <person name="Ruckert C."/>
        </authorList>
    </citation>
    <scope>NUCLEOTIDE SEQUENCE</scope>
    <source>
        <strain evidence="5">CGMCC 1.7086</strain>
    </source>
</reference>
<comment type="caution">
    <text evidence="5">The sequence shown here is derived from an EMBL/GenBank/DDBJ whole genome shotgun (WGS) entry which is preliminary data.</text>
</comment>
<evidence type="ECO:0000313" key="5">
    <source>
        <dbReference type="EMBL" id="GGO71838.1"/>
    </source>
</evidence>
<keyword evidence="6" id="KW-1185">Reference proteome</keyword>
<evidence type="ECO:0000256" key="1">
    <source>
        <dbReference type="SAM" id="Coils"/>
    </source>
</evidence>
<feature type="transmembrane region" description="Helical" evidence="2">
    <location>
        <begin position="12"/>
        <end position="31"/>
    </location>
</feature>
<dbReference type="PROSITE" id="PS50883">
    <property type="entry name" value="EAL"/>
    <property type="match status" value="1"/>
</dbReference>
<accession>A0A917Z0S3</accession>
<dbReference type="InterPro" id="IPR000160">
    <property type="entry name" value="GGDEF_dom"/>
</dbReference>
<dbReference type="PANTHER" id="PTHR33121">
    <property type="entry name" value="CYCLIC DI-GMP PHOSPHODIESTERASE PDEF"/>
    <property type="match status" value="1"/>
</dbReference>
<dbReference type="EMBL" id="BMLS01000004">
    <property type="protein sequence ID" value="GGO71838.1"/>
    <property type="molecule type" value="Genomic_DNA"/>
</dbReference>
<dbReference type="PANTHER" id="PTHR33121:SF70">
    <property type="entry name" value="SIGNALING PROTEIN YKOW"/>
    <property type="match status" value="1"/>
</dbReference>
<keyword evidence="2" id="KW-1133">Transmembrane helix</keyword>
<dbReference type="SMART" id="SM00052">
    <property type="entry name" value="EAL"/>
    <property type="match status" value="1"/>
</dbReference>
<evidence type="ECO:0000259" key="4">
    <source>
        <dbReference type="PROSITE" id="PS50887"/>
    </source>
</evidence>
<dbReference type="CDD" id="cd01948">
    <property type="entry name" value="EAL"/>
    <property type="match status" value="1"/>
</dbReference>
<dbReference type="NCBIfam" id="TIGR00254">
    <property type="entry name" value="GGDEF"/>
    <property type="match status" value="1"/>
</dbReference>
<feature type="coiled-coil region" evidence="1">
    <location>
        <begin position="343"/>
        <end position="377"/>
    </location>
</feature>
<dbReference type="Pfam" id="PF00990">
    <property type="entry name" value="GGDEF"/>
    <property type="match status" value="1"/>
</dbReference>
<feature type="transmembrane region" description="Helical" evidence="2">
    <location>
        <begin position="284"/>
        <end position="302"/>
    </location>
</feature>
<reference evidence="5" key="2">
    <citation type="submission" date="2020-09" db="EMBL/GenBank/DDBJ databases">
        <authorList>
            <person name="Sun Q."/>
            <person name="Zhou Y."/>
        </authorList>
    </citation>
    <scope>NUCLEOTIDE SEQUENCE</scope>
    <source>
        <strain evidence="5">CGMCC 1.7086</strain>
    </source>
</reference>
<dbReference type="RefSeq" id="WP_188696528.1">
    <property type="nucleotide sequence ID" value="NZ_BMLS01000004.1"/>
</dbReference>
<keyword evidence="2" id="KW-0472">Membrane</keyword>
<dbReference type="CDD" id="cd01949">
    <property type="entry name" value="GGDEF"/>
    <property type="match status" value="1"/>
</dbReference>
<dbReference type="InterPro" id="IPR001633">
    <property type="entry name" value="EAL_dom"/>
</dbReference>
<gene>
    <name evidence="5" type="ORF">GCM10010982_28590</name>
</gene>
<proteinExistence type="predicted"/>
<dbReference type="InterPro" id="IPR035919">
    <property type="entry name" value="EAL_sf"/>
</dbReference>
<organism evidence="5 6">
    <name type="scientific">Bowmanella pacifica</name>
    <dbReference type="NCBI Taxonomy" id="502051"/>
    <lineage>
        <taxon>Bacteria</taxon>
        <taxon>Pseudomonadati</taxon>
        <taxon>Pseudomonadota</taxon>
        <taxon>Gammaproteobacteria</taxon>
        <taxon>Alteromonadales</taxon>
        <taxon>Alteromonadaceae</taxon>
        <taxon>Bowmanella</taxon>
    </lineage>
</organism>
<dbReference type="GO" id="GO:0071111">
    <property type="term" value="F:cyclic-guanylate-specific phosphodiesterase activity"/>
    <property type="evidence" value="ECO:0007669"/>
    <property type="project" value="InterPro"/>
</dbReference>
<dbReference type="AlphaFoldDB" id="A0A917Z0S3"/>
<dbReference type="SUPFAM" id="SSF55073">
    <property type="entry name" value="Nucleotide cyclase"/>
    <property type="match status" value="1"/>
</dbReference>
<name>A0A917Z0S3_9ALTE</name>
<sequence>MRVFISLPWKILGLLAIGLVFGSTLLTYSWLEKLDEDFAKQQEYLLNKDGQQYQLITDMLLNRMETRLESLVRFRSLDGQSKQEVAKLVEEEIEHLQMNWQVGDLWLFRQSGQLLYSTTPKVPGHILRDRQKVVDTQMSVASIRCDQLCELYVSVPILLEQQSWAVLSSSGSLLETLAYLNQATGADLALLKDSGSAERVFRNLRLQEPLASSKRSKLAYILSQVPETLPLDDMLTDGARLTLEDSMLLLNLLPLQQEQQDAYLLLMHDITEFSRAHKTYQKRALWIAALVFVLLLGLSFALTRSFRRRLVSLAGSLPLLAQKRYGDFHAAQSRQPRMVSDELEVLQESALSLGAELERLDKQVESYTKELENIAMYDKLTGLPNRNKLAFYLAEAVPKLAGQHGILSVLFLDFDNFRKINDSHGHSLGDDFLVCVAQELSLCLEQGDFLCRFGGDEFILVLAPRKDERQILKVAEAIQRRFCHPVRVRNLSFHVSVSIGISVAHEPDAVPEELIRQADMAMYHAKDQGGNRPCLYNEQMYRALTRRTQLEEEVRDALNYDEFSFALQPQIEILSGRLVGFEALLRWIHPKKGFVPPDEFIPLLEHTESMLRIGYWGLRRAFLILQRLRENGLVDCKIAVNLSAEQMLDSRLAPYLQELLEEFGPYAQWIEFELTERTLVMDIDHCLRVMHSLRKLGFSFSIDDFGTGYSSLSYLKKMPVEVIKIDRSFVAGMLDNHADYQIVSSTIAMVHNLGMQVVAEGVENKEQLRCLNELDCEIGQGYHISRPIMESDLFQMLSSKVQDGIWKGLGHL</sequence>
<evidence type="ECO:0000259" key="3">
    <source>
        <dbReference type="PROSITE" id="PS50883"/>
    </source>
</evidence>
<feature type="domain" description="GGDEF" evidence="4">
    <location>
        <begin position="405"/>
        <end position="538"/>
    </location>
</feature>
<dbReference type="Gene3D" id="3.30.70.270">
    <property type="match status" value="1"/>
</dbReference>
<keyword evidence="1" id="KW-0175">Coiled coil</keyword>
<evidence type="ECO:0008006" key="7">
    <source>
        <dbReference type="Google" id="ProtNLM"/>
    </source>
</evidence>
<dbReference type="InterPro" id="IPR043128">
    <property type="entry name" value="Rev_trsase/Diguanyl_cyclase"/>
</dbReference>
<dbReference type="InterPro" id="IPR029787">
    <property type="entry name" value="Nucleotide_cyclase"/>
</dbReference>
<keyword evidence="2" id="KW-0812">Transmembrane</keyword>
<dbReference type="Pfam" id="PF00563">
    <property type="entry name" value="EAL"/>
    <property type="match status" value="1"/>
</dbReference>
<protein>
    <recommendedName>
        <fullName evidence="7">Diguanylate cyclase (GGDEF) domain-containing protein</fullName>
    </recommendedName>
</protein>
<dbReference type="PROSITE" id="PS50887">
    <property type="entry name" value="GGDEF"/>
    <property type="match status" value="1"/>
</dbReference>
<dbReference type="InterPro" id="IPR050706">
    <property type="entry name" value="Cyclic-di-GMP_PDE-like"/>
</dbReference>
<dbReference type="Proteomes" id="UP000606935">
    <property type="component" value="Unassembled WGS sequence"/>
</dbReference>
<dbReference type="SMART" id="SM00267">
    <property type="entry name" value="GGDEF"/>
    <property type="match status" value="1"/>
</dbReference>